<evidence type="ECO:0000256" key="2">
    <source>
        <dbReference type="ARBA" id="ARBA00009140"/>
    </source>
</evidence>
<dbReference type="PROSITE" id="PS51564">
    <property type="entry name" value="SAM_ICMT"/>
    <property type="match status" value="1"/>
</dbReference>
<feature type="transmembrane region" description="Helical" evidence="10">
    <location>
        <begin position="82"/>
        <end position="103"/>
    </location>
</feature>
<evidence type="ECO:0000313" key="11">
    <source>
        <dbReference type="EMBL" id="EAX96843.1"/>
    </source>
</evidence>
<evidence type="ECO:0000256" key="9">
    <source>
        <dbReference type="ARBA" id="ARBA00023136"/>
    </source>
</evidence>
<keyword evidence="7 10" id="KW-0812">Transmembrane</keyword>
<keyword evidence="4 10" id="KW-0489">Methyltransferase</keyword>
<comment type="catalytic activity">
    <reaction evidence="10">
        <text>[protein]-C-terminal S-[(2E,6E)-farnesyl]-L-cysteine + S-adenosyl-L-methionine = [protein]-C-terminal S-[(2E,6E)-farnesyl]-L-cysteine methyl ester + S-adenosyl-L-homocysteine</text>
        <dbReference type="Rhea" id="RHEA:21672"/>
        <dbReference type="Rhea" id="RHEA-COMP:12125"/>
        <dbReference type="Rhea" id="RHEA-COMP:12126"/>
        <dbReference type="ChEBI" id="CHEBI:57856"/>
        <dbReference type="ChEBI" id="CHEBI:59789"/>
        <dbReference type="ChEBI" id="CHEBI:90510"/>
        <dbReference type="ChEBI" id="CHEBI:90511"/>
        <dbReference type="EC" id="2.1.1.100"/>
    </reaction>
</comment>
<accession>A2FE15</accession>
<dbReference type="GO" id="GO:0004671">
    <property type="term" value="F:protein C-terminal S-isoprenylcysteine carboxyl O-methyltransferase activity"/>
    <property type="evidence" value="ECO:0000318"/>
    <property type="project" value="GO_Central"/>
</dbReference>
<dbReference type="EC" id="2.1.1.100" evidence="3 10"/>
<dbReference type="FunCoup" id="A2FE15">
    <property type="interactions" value="278"/>
</dbReference>
<keyword evidence="12" id="KW-1185">Reference proteome</keyword>
<evidence type="ECO:0000256" key="5">
    <source>
        <dbReference type="ARBA" id="ARBA00022679"/>
    </source>
</evidence>
<dbReference type="GO" id="GO:0032259">
    <property type="term" value="P:methylation"/>
    <property type="evidence" value="ECO:0007669"/>
    <property type="project" value="UniProtKB-KW"/>
</dbReference>
<dbReference type="PANTHER" id="PTHR12714:SF9">
    <property type="entry name" value="PROTEIN-S-ISOPRENYLCYSTEINE O-METHYLTRANSFERASE"/>
    <property type="match status" value="1"/>
</dbReference>
<sequence length="198" mass="23194">MFSLSPDWAGIFEMILILLVILIGYSIAEYFLQKHFHPDTTDRSSFLITPEYCFAFGVGILEFLVESIIFPSKSKLGNKCSIFGLIGMTIGLAIRFSAILHAGKSFTHRLAFRKEPEHKLITTGIYRYIRHPSYLGFLIFAISSQIYLTNPIAIIGFYVRLSIFFRQRIDIEERYLLKFFPEYEKYRKETRTWMILLF</sequence>
<reference evidence="11" key="1">
    <citation type="submission" date="2006-10" db="EMBL/GenBank/DDBJ databases">
        <authorList>
            <person name="Amadeo P."/>
            <person name="Zhao Q."/>
            <person name="Wortman J."/>
            <person name="Fraser-Liggett C."/>
            <person name="Carlton J."/>
        </authorList>
    </citation>
    <scope>NUCLEOTIDE SEQUENCE</scope>
    <source>
        <strain evidence="11">G3</strain>
    </source>
</reference>
<protein>
    <recommendedName>
        <fullName evidence="3 10">Protein-S-isoprenylcysteine O-methyltransferase</fullName>
        <ecNumber evidence="3 10">2.1.1.100</ecNumber>
    </recommendedName>
</protein>
<evidence type="ECO:0000256" key="6">
    <source>
        <dbReference type="ARBA" id="ARBA00022691"/>
    </source>
</evidence>
<keyword evidence="6 10" id="KW-0949">S-adenosyl-L-methionine</keyword>
<evidence type="ECO:0000256" key="1">
    <source>
        <dbReference type="ARBA" id="ARBA00004141"/>
    </source>
</evidence>
<dbReference type="VEuPathDB" id="TrichDB:TVAGG3_0553540"/>
<dbReference type="Pfam" id="PF04140">
    <property type="entry name" value="ICMT"/>
    <property type="match status" value="1"/>
</dbReference>
<comment type="similarity">
    <text evidence="2 10">Belongs to the class VI-like SAM-binding methyltransferase superfamily. Isoprenylcysteine carboxyl methyltransferase family.</text>
</comment>
<name>A2FE15_TRIV3</name>
<dbReference type="RefSeq" id="XP_001309773.1">
    <property type="nucleotide sequence ID" value="XM_001309772.1"/>
</dbReference>
<dbReference type="InterPro" id="IPR007269">
    <property type="entry name" value="ICMT_MeTrfase"/>
</dbReference>
<feature type="transmembrane region" description="Helical" evidence="10">
    <location>
        <begin position="12"/>
        <end position="32"/>
    </location>
</feature>
<dbReference type="EMBL" id="DS113741">
    <property type="protein sequence ID" value="EAX96843.1"/>
    <property type="molecule type" value="Genomic_DNA"/>
</dbReference>
<evidence type="ECO:0000256" key="8">
    <source>
        <dbReference type="ARBA" id="ARBA00022989"/>
    </source>
</evidence>
<dbReference type="STRING" id="5722.A2FE15"/>
<proteinExistence type="inferred from homology"/>
<dbReference type="InterPro" id="IPR025770">
    <property type="entry name" value="PPMT_MeTrfase"/>
</dbReference>
<comment type="subcellular location">
    <subcellularLocation>
        <location evidence="10">Endoplasmic reticulum membrane</location>
        <topology evidence="10">Multi-pass membrane protein</topology>
    </subcellularLocation>
    <subcellularLocation>
        <location evidence="1">Membrane</location>
        <topology evidence="1">Multi-pass membrane protein</topology>
    </subcellularLocation>
</comment>
<dbReference type="Gene3D" id="1.20.120.1630">
    <property type="match status" value="1"/>
</dbReference>
<dbReference type="eggNOG" id="KOG2628">
    <property type="taxonomic scope" value="Eukaryota"/>
</dbReference>
<keyword evidence="5" id="KW-0808">Transferase</keyword>
<dbReference type="OrthoDB" id="422086at2759"/>
<gene>
    <name evidence="11" type="ORF">TVAG_470080</name>
</gene>
<evidence type="ECO:0000313" key="12">
    <source>
        <dbReference type="Proteomes" id="UP000001542"/>
    </source>
</evidence>
<evidence type="ECO:0000256" key="10">
    <source>
        <dbReference type="RuleBase" id="RU362022"/>
    </source>
</evidence>
<dbReference type="SMR" id="A2FE15"/>
<evidence type="ECO:0000256" key="3">
    <source>
        <dbReference type="ARBA" id="ARBA00012151"/>
    </source>
</evidence>
<keyword evidence="8 10" id="KW-1133">Transmembrane helix</keyword>
<keyword evidence="10" id="KW-0256">Endoplasmic reticulum</keyword>
<dbReference type="KEGG" id="tva:4754619"/>
<dbReference type="Proteomes" id="UP000001542">
    <property type="component" value="Unassembled WGS sequence"/>
</dbReference>
<dbReference type="GO" id="GO:0005783">
    <property type="term" value="C:endoplasmic reticulum"/>
    <property type="evidence" value="ECO:0000318"/>
    <property type="project" value="GO_Central"/>
</dbReference>
<feature type="transmembrane region" description="Helical" evidence="10">
    <location>
        <begin position="134"/>
        <end position="159"/>
    </location>
</feature>
<feature type="transmembrane region" description="Helical" evidence="10">
    <location>
        <begin position="52"/>
        <end position="70"/>
    </location>
</feature>
<dbReference type="VEuPathDB" id="TrichDB:TVAG_470080"/>
<dbReference type="GO" id="GO:0005789">
    <property type="term" value="C:endoplasmic reticulum membrane"/>
    <property type="evidence" value="ECO:0007669"/>
    <property type="project" value="UniProtKB-SubCell"/>
</dbReference>
<evidence type="ECO:0000256" key="7">
    <source>
        <dbReference type="ARBA" id="ARBA00022692"/>
    </source>
</evidence>
<keyword evidence="9 10" id="KW-0472">Membrane</keyword>
<organism evidence="11 12">
    <name type="scientific">Trichomonas vaginalis (strain ATCC PRA-98 / G3)</name>
    <dbReference type="NCBI Taxonomy" id="412133"/>
    <lineage>
        <taxon>Eukaryota</taxon>
        <taxon>Metamonada</taxon>
        <taxon>Parabasalia</taxon>
        <taxon>Trichomonadida</taxon>
        <taxon>Trichomonadidae</taxon>
        <taxon>Trichomonas</taxon>
    </lineage>
</organism>
<dbReference type="InParanoid" id="A2FE15"/>
<reference evidence="11" key="2">
    <citation type="journal article" date="2007" name="Science">
        <title>Draft genome sequence of the sexually transmitted pathogen Trichomonas vaginalis.</title>
        <authorList>
            <person name="Carlton J.M."/>
            <person name="Hirt R.P."/>
            <person name="Silva J.C."/>
            <person name="Delcher A.L."/>
            <person name="Schatz M."/>
            <person name="Zhao Q."/>
            <person name="Wortman J.R."/>
            <person name="Bidwell S.L."/>
            <person name="Alsmark U.C.M."/>
            <person name="Besteiro S."/>
            <person name="Sicheritz-Ponten T."/>
            <person name="Noel C.J."/>
            <person name="Dacks J.B."/>
            <person name="Foster P.G."/>
            <person name="Simillion C."/>
            <person name="Van de Peer Y."/>
            <person name="Miranda-Saavedra D."/>
            <person name="Barton G.J."/>
            <person name="Westrop G.D."/>
            <person name="Mueller S."/>
            <person name="Dessi D."/>
            <person name="Fiori P.L."/>
            <person name="Ren Q."/>
            <person name="Paulsen I."/>
            <person name="Zhang H."/>
            <person name="Bastida-Corcuera F.D."/>
            <person name="Simoes-Barbosa A."/>
            <person name="Brown M.T."/>
            <person name="Hayes R.D."/>
            <person name="Mukherjee M."/>
            <person name="Okumura C.Y."/>
            <person name="Schneider R."/>
            <person name="Smith A.J."/>
            <person name="Vanacova S."/>
            <person name="Villalvazo M."/>
            <person name="Haas B.J."/>
            <person name="Pertea M."/>
            <person name="Feldblyum T.V."/>
            <person name="Utterback T.R."/>
            <person name="Shu C.L."/>
            <person name="Osoegawa K."/>
            <person name="de Jong P.J."/>
            <person name="Hrdy I."/>
            <person name="Horvathova L."/>
            <person name="Zubacova Z."/>
            <person name="Dolezal P."/>
            <person name="Malik S.B."/>
            <person name="Logsdon J.M. Jr."/>
            <person name="Henze K."/>
            <person name="Gupta A."/>
            <person name="Wang C.C."/>
            <person name="Dunne R.L."/>
            <person name="Upcroft J.A."/>
            <person name="Upcroft P."/>
            <person name="White O."/>
            <person name="Salzberg S.L."/>
            <person name="Tang P."/>
            <person name="Chiu C.-H."/>
            <person name="Lee Y.-S."/>
            <person name="Embley T.M."/>
            <person name="Coombs G.H."/>
            <person name="Mottram J.C."/>
            <person name="Tachezy J."/>
            <person name="Fraser-Liggett C.M."/>
            <person name="Johnson P.J."/>
        </authorList>
    </citation>
    <scope>NUCLEOTIDE SEQUENCE [LARGE SCALE GENOMIC DNA]</scope>
    <source>
        <strain evidence="11">G3</strain>
    </source>
</reference>
<evidence type="ECO:0000256" key="4">
    <source>
        <dbReference type="ARBA" id="ARBA00022603"/>
    </source>
</evidence>
<dbReference type="PANTHER" id="PTHR12714">
    <property type="entry name" value="PROTEIN-S ISOPRENYLCYSTEINE O-METHYLTRANSFERASE"/>
    <property type="match status" value="1"/>
</dbReference>
<dbReference type="AlphaFoldDB" id="A2FE15"/>